<dbReference type="NCBIfam" id="TIGR00322">
    <property type="entry name" value="diphth2_R"/>
    <property type="match status" value="1"/>
</dbReference>
<gene>
    <name evidence="1" type="ORF">mPipKuh1_004028</name>
</gene>
<evidence type="ECO:0000313" key="2">
    <source>
        <dbReference type="Proteomes" id="UP000558488"/>
    </source>
</evidence>
<dbReference type="AlphaFoldDB" id="A0A7J8A5W5"/>
<dbReference type="PANTHER" id="PTHR10762:SF2">
    <property type="entry name" value="2-(3-AMINO-3-CARBOXYPROPYL)HISTIDINE SYNTHASE SUBUNIT 2"/>
    <property type="match status" value="1"/>
</dbReference>
<dbReference type="Proteomes" id="UP000558488">
    <property type="component" value="Unassembled WGS sequence"/>
</dbReference>
<dbReference type="PANTHER" id="PTHR10762">
    <property type="entry name" value="DIPHTHAMIDE BIOSYNTHESIS PROTEIN"/>
    <property type="match status" value="1"/>
</dbReference>
<dbReference type="InterPro" id="IPR042263">
    <property type="entry name" value="DPH1/DPH2_1"/>
</dbReference>
<dbReference type="GO" id="GO:0017183">
    <property type="term" value="P:protein histidyl modification to diphthamide"/>
    <property type="evidence" value="ECO:0007669"/>
    <property type="project" value="InterPro"/>
</dbReference>
<proteinExistence type="predicted"/>
<organism evidence="1 2">
    <name type="scientific">Pipistrellus kuhlii</name>
    <name type="common">Kuhl's pipistrelle</name>
    <dbReference type="NCBI Taxonomy" id="59472"/>
    <lineage>
        <taxon>Eukaryota</taxon>
        <taxon>Metazoa</taxon>
        <taxon>Chordata</taxon>
        <taxon>Craniata</taxon>
        <taxon>Vertebrata</taxon>
        <taxon>Euteleostomi</taxon>
        <taxon>Mammalia</taxon>
        <taxon>Eutheria</taxon>
        <taxon>Laurasiatheria</taxon>
        <taxon>Chiroptera</taxon>
        <taxon>Yangochiroptera</taxon>
        <taxon>Vespertilionidae</taxon>
        <taxon>Pipistrellus</taxon>
    </lineage>
</organism>
<dbReference type="InterPro" id="IPR016435">
    <property type="entry name" value="DPH1/DPH2"/>
</dbReference>
<dbReference type="Gene3D" id="3.40.50.11840">
    <property type="entry name" value="Diphthamide synthesis DPH1/DPH2 domain 1"/>
    <property type="match status" value="1"/>
</dbReference>
<comment type="caution">
    <text evidence="1">The sequence shown here is derived from an EMBL/GenBank/DDBJ whole genome shotgun (WGS) entry which is preliminary data.</text>
</comment>
<dbReference type="EMBL" id="JACAGB010000002">
    <property type="protein sequence ID" value="KAF6381748.1"/>
    <property type="molecule type" value="Genomic_DNA"/>
</dbReference>
<keyword evidence="2" id="KW-1185">Reference proteome</keyword>
<sequence>MESTFSSPAEAALEREAGAAGLLTPLADLDRVYELQRVVAFVRDLACQRVALQFPDQLLGDAGVVAARLEESTGAKMFILGDTAYGRGPGHSPSPTVRGPACLQPGSSPARGLPQFGAWTPGAFRASLPPGPGKVSGRVRCLLCGRLWGQL</sequence>
<accession>A0A7J8A5W5</accession>
<reference evidence="1 2" key="1">
    <citation type="journal article" date="2020" name="Nature">
        <title>Six reference-quality genomes reveal evolution of bat adaptations.</title>
        <authorList>
            <person name="Jebb D."/>
            <person name="Huang Z."/>
            <person name="Pippel M."/>
            <person name="Hughes G.M."/>
            <person name="Lavrichenko K."/>
            <person name="Devanna P."/>
            <person name="Winkler S."/>
            <person name="Jermiin L.S."/>
            <person name="Skirmuntt E.C."/>
            <person name="Katzourakis A."/>
            <person name="Burkitt-Gray L."/>
            <person name="Ray D.A."/>
            <person name="Sullivan K.A.M."/>
            <person name="Roscito J.G."/>
            <person name="Kirilenko B.M."/>
            <person name="Davalos L.M."/>
            <person name="Corthals A.P."/>
            <person name="Power M.L."/>
            <person name="Jones G."/>
            <person name="Ransome R.D."/>
            <person name="Dechmann D.K.N."/>
            <person name="Locatelli A.G."/>
            <person name="Puechmaille S.J."/>
            <person name="Fedrigo O."/>
            <person name="Jarvis E.D."/>
            <person name="Hiller M."/>
            <person name="Vernes S.C."/>
            <person name="Myers E.W."/>
            <person name="Teeling E.C."/>
        </authorList>
    </citation>
    <scope>NUCLEOTIDE SEQUENCE [LARGE SCALE GENOMIC DNA]</scope>
    <source>
        <strain evidence="1">MPipKuh1</strain>
        <tissue evidence="1">Flight muscle</tissue>
    </source>
</reference>
<dbReference type="GO" id="GO:0090560">
    <property type="term" value="F:2-(3-amino-3-carboxypropyl)histidine synthase activity"/>
    <property type="evidence" value="ECO:0007669"/>
    <property type="project" value="InterPro"/>
</dbReference>
<evidence type="ECO:0000313" key="1">
    <source>
        <dbReference type="EMBL" id="KAF6381748.1"/>
    </source>
</evidence>
<protein>
    <submittedName>
        <fullName evidence="1">Diphthamide biosynthesis 2</fullName>
    </submittedName>
</protein>
<name>A0A7J8A5W5_PIPKU</name>